<dbReference type="AlphaFoldDB" id="A0A2P5FGS7"/>
<feature type="transmembrane region" description="Helical" evidence="2">
    <location>
        <begin position="94"/>
        <end position="116"/>
    </location>
</feature>
<feature type="transmembrane region" description="Helical" evidence="2">
    <location>
        <begin position="128"/>
        <end position="151"/>
    </location>
</feature>
<keyword evidence="2" id="KW-0472">Membrane</keyword>
<accession>A0A2P5FGS7</accession>
<dbReference type="InterPro" id="IPR021855">
    <property type="entry name" value="PAM68-like"/>
</dbReference>
<dbReference type="FunCoup" id="A0A2P5FGS7">
    <property type="interactions" value="605"/>
</dbReference>
<evidence type="ECO:0008006" key="5">
    <source>
        <dbReference type="Google" id="ProtNLM"/>
    </source>
</evidence>
<gene>
    <name evidence="3" type="ORF">TorRG33x02_073510</name>
</gene>
<keyword evidence="2" id="KW-0812">Transmembrane</keyword>
<proteinExistence type="predicted"/>
<comment type="caution">
    <text evidence="3">The sequence shown here is derived from an EMBL/GenBank/DDBJ whole genome shotgun (WGS) entry which is preliminary data.</text>
</comment>
<keyword evidence="2" id="KW-1133">Transmembrane helix</keyword>
<evidence type="ECO:0000256" key="1">
    <source>
        <dbReference type="SAM" id="MobiDB-lite"/>
    </source>
</evidence>
<dbReference type="PANTHER" id="PTHR34575:SF6">
    <property type="entry name" value="EXPRESSED PROTEIN"/>
    <property type="match status" value="1"/>
</dbReference>
<dbReference type="OrthoDB" id="678088at2759"/>
<feature type="region of interest" description="Disordered" evidence="1">
    <location>
        <begin position="1"/>
        <end position="83"/>
    </location>
</feature>
<dbReference type="EMBL" id="JXTC01000035">
    <property type="protein sequence ID" value="PON96972.1"/>
    <property type="molecule type" value="Genomic_DNA"/>
</dbReference>
<protein>
    <recommendedName>
        <fullName evidence="5">Transmembrane protein</fullName>
    </recommendedName>
</protein>
<dbReference type="InParanoid" id="A0A2P5FGS7"/>
<dbReference type="Proteomes" id="UP000237000">
    <property type="component" value="Unassembled WGS sequence"/>
</dbReference>
<evidence type="ECO:0000313" key="3">
    <source>
        <dbReference type="EMBL" id="PON96972.1"/>
    </source>
</evidence>
<dbReference type="Pfam" id="PF11947">
    <property type="entry name" value="DUF3464"/>
    <property type="match status" value="1"/>
</dbReference>
<dbReference type="PANTHER" id="PTHR34575">
    <property type="entry name" value="PROTEIN PAM68, CHLOROPLASTIC"/>
    <property type="match status" value="1"/>
</dbReference>
<reference evidence="4" key="1">
    <citation type="submission" date="2016-06" db="EMBL/GenBank/DDBJ databases">
        <title>Parallel loss of symbiosis genes in relatives of nitrogen-fixing non-legume Parasponia.</title>
        <authorList>
            <person name="Van Velzen R."/>
            <person name="Holmer R."/>
            <person name="Bu F."/>
            <person name="Rutten L."/>
            <person name="Van Zeijl A."/>
            <person name="Liu W."/>
            <person name="Santuari L."/>
            <person name="Cao Q."/>
            <person name="Sharma T."/>
            <person name="Shen D."/>
            <person name="Roswanjaya Y."/>
            <person name="Wardhani T."/>
            <person name="Kalhor M.S."/>
            <person name="Jansen J."/>
            <person name="Van den Hoogen J."/>
            <person name="Gungor B."/>
            <person name="Hartog M."/>
            <person name="Hontelez J."/>
            <person name="Verver J."/>
            <person name="Yang W.-C."/>
            <person name="Schijlen E."/>
            <person name="Repin R."/>
            <person name="Schilthuizen M."/>
            <person name="Schranz E."/>
            <person name="Heidstra R."/>
            <person name="Miyata K."/>
            <person name="Fedorova E."/>
            <person name="Kohlen W."/>
            <person name="Bisseling T."/>
            <person name="Smit S."/>
            <person name="Geurts R."/>
        </authorList>
    </citation>
    <scope>NUCLEOTIDE SEQUENCE [LARGE SCALE GENOMIC DNA]</scope>
    <source>
        <strain evidence="4">cv. RG33-2</strain>
    </source>
</reference>
<organism evidence="3 4">
    <name type="scientific">Trema orientale</name>
    <name type="common">Charcoal tree</name>
    <name type="synonym">Celtis orientalis</name>
    <dbReference type="NCBI Taxonomy" id="63057"/>
    <lineage>
        <taxon>Eukaryota</taxon>
        <taxon>Viridiplantae</taxon>
        <taxon>Streptophyta</taxon>
        <taxon>Embryophyta</taxon>
        <taxon>Tracheophyta</taxon>
        <taxon>Spermatophyta</taxon>
        <taxon>Magnoliopsida</taxon>
        <taxon>eudicotyledons</taxon>
        <taxon>Gunneridae</taxon>
        <taxon>Pentapetalae</taxon>
        <taxon>rosids</taxon>
        <taxon>fabids</taxon>
        <taxon>Rosales</taxon>
        <taxon>Cannabaceae</taxon>
        <taxon>Trema</taxon>
    </lineage>
</organism>
<evidence type="ECO:0000256" key="2">
    <source>
        <dbReference type="SAM" id="Phobius"/>
    </source>
</evidence>
<name>A0A2P5FGS7_TREOI</name>
<evidence type="ECO:0000313" key="4">
    <source>
        <dbReference type="Proteomes" id="UP000237000"/>
    </source>
</evidence>
<dbReference type="STRING" id="63057.A0A2P5FGS7"/>
<keyword evidence="4" id="KW-1185">Reference proteome</keyword>
<sequence length="185" mass="20125">MKAVISSSPPPPLYIPNSSPWKPKSPITTTTLLIPRASKSPNQTKRAQRAKANAKGFSGTPAPTTKETPATQNSGKGSGADDDEIPQVVFDRMIVRILVSVGTPMATGLALLKIFSIFKEQGLWDVPIWLPLLTTLLTFGVSGFGIPYGALSTSWDEKSKGSLLGLEEVQRNWVEMWREEDESNN</sequence>
<feature type="compositionally biased region" description="Low complexity" evidence="1">
    <location>
        <begin position="60"/>
        <end position="71"/>
    </location>
</feature>